<feature type="non-terminal residue" evidence="7">
    <location>
        <position position="1"/>
    </location>
</feature>
<comment type="caution">
    <text evidence="7">The sequence shown here is derived from an EMBL/GenBank/DDBJ whole genome shotgun (WGS) entry which is preliminary data.</text>
</comment>
<dbReference type="AlphaFoldDB" id="A0A836J9L5"/>
<evidence type="ECO:0000256" key="4">
    <source>
        <dbReference type="ARBA" id="ARBA00022692"/>
    </source>
</evidence>
<keyword evidence="5" id="KW-1133">Transmembrane helix</keyword>
<keyword evidence="6" id="KW-0472">Membrane</keyword>
<evidence type="ECO:0000256" key="5">
    <source>
        <dbReference type="ARBA" id="ARBA00022989"/>
    </source>
</evidence>
<evidence type="ECO:0000313" key="7">
    <source>
        <dbReference type="EMBL" id="KAG5311567.1"/>
    </source>
</evidence>
<dbReference type="GO" id="GO:0015137">
    <property type="term" value="F:citrate transmembrane transporter activity"/>
    <property type="evidence" value="ECO:0007669"/>
    <property type="project" value="TreeGrafter"/>
</dbReference>
<dbReference type="GO" id="GO:0005886">
    <property type="term" value="C:plasma membrane"/>
    <property type="evidence" value="ECO:0007669"/>
    <property type="project" value="TreeGrafter"/>
</dbReference>
<dbReference type="Pfam" id="PF00939">
    <property type="entry name" value="Na_sulph_symp"/>
    <property type="match status" value="1"/>
</dbReference>
<evidence type="ECO:0000256" key="1">
    <source>
        <dbReference type="ARBA" id="ARBA00004141"/>
    </source>
</evidence>
<comment type="similarity">
    <text evidence="2">Belongs to the SLC13A/DASS transporter (TC 2.A.47) family. NADC subfamily.</text>
</comment>
<dbReference type="InterPro" id="IPR031312">
    <property type="entry name" value="Na/sul_symport_CS"/>
</dbReference>
<evidence type="ECO:0000313" key="8">
    <source>
        <dbReference type="Proteomes" id="UP000667349"/>
    </source>
</evidence>
<keyword evidence="3" id="KW-0813">Transport</keyword>
<dbReference type="Proteomes" id="UP000667349">
    <property type="component" value="Unassembled WGS sequence"/>
</dbReference>
<evidence type="ECO:0000256" key="2">
    <source>
        <dbReference type="ARBA" id="ARBA00006772"/>
    </source>
</evidence>
<comment type="subcellular location">
    <subcellularLocation>
        <location evidence="1">Membrane</location>
        <topology evidence="1">Multi-pass membrane protein</topology>
    </subcellularLocation>
</comment>
<evidence type="ECO:0000256" key="3">
    <source>
        <dbReference type="ARBA" id="ARBA00022448"/>
    </source>
</evidence>
<protein>
    <submittedName>
        <fullName evidence="7">INDY1 protein</fullName>
    </submittedName>
</protein>
<name>A0A836J9L5_9HYME</name>
<proteinExistence type="inferred from homology"/>
<feature type="non-terminal residue" evidence="7">
    <location>
        <position position="206"/>
    </location>
</feature>
<evidence type="ECO:0000256" key="6">
    <source>
        <dbReference type="ARBA" id="ARBA00023136"/>
    </source>
</evidence>
<accession>A0A836J9L5</accession>
<dbReference type="PROSITE" id="PS01271">
    <property type="entry name" value="NA_SULFATE"/>
    <property type="match status" value="1"/>
</dbReference>
<keyword evidence="4" id="KW-0812">Transmembrane</keyword>
<dbReference type="GO" id="GO:0015141">
    <property type="term" value="F:succinate transmembrane transporter activity"/>
    <property type="evidence" value="ECO:0007669"/>
    <property type="project" value="TreeGrafter"/>
</dbReference>
<dbReference type="InterPro" id="IPR001898">
    <property type="entry name" value="SLC13A/DASS"/>
</dbReference>
<dbReference type="EMBL" id="JAANHZ010000382">
    <property type="protein sequence ID" value="KAG5311567.1"/>
    <property type="molecule type" value="Genomic_DNA"/>
</dbReference>
<organism evidence="7 8">
    <name type="scientific">Acromyrmex insinuator</name>
    <dbReference type="NCBI Taxonomy" id="230686"/>
    <lineage>
        <taxon>Eukaryota</taxon>
        <taxon>Metazoa</taxon>
        <taxon>Ecdysozoa</taxon>
        <taxon>Arthropoda</taxon>
        <taxon>Hexapoda</taxon>
        <taxon>Insecta</taxon>
        <taxon>Pterygota</taxon>
        <taxon>Neoptera</taxon>
        <taxon>Endopterygota</taxon>
        <taxon>Hymenoptera</taxon>
        <taxon>Apocrita</taxon>
        <taxon>Aculeata</taxon>
        <taxon>Formicoidea</taxon>
        <taxon>Formicidae</taxon>
        <taxon>Myrmicinae</taxon>
        <taxon>Acromyrmex</taxon>
    </lineage>
</organism>
<reference evidence="7" key="1">
    <citation type="submission" date="2020-02" db="EMBL/GenBank/DDBJ databases">
        <title>Relaxed selection underlies rapid genomic changes in the transitions from sociality to social parasitism in ants.</title>
        <authorList>
            <person name="Bi X."/>
        </authorList>
    </citation>
    <scope>NUCLEOTIDE SEQUENCE</scope>
    <source>
        <strain evidence="7">BGI-DK2013a</strain>
        <tissue evidence="7">Whole body</tissue>
    </source>
</reference>
<gene>
    <name evidence="7" type="primary">Indy_2</name>
    <name evidence="7" type="ORF">G6Z75_0002174</name>
</gene>
<keyword evidence="8" id="KW-1185">Reference proteome</keyword>
<sequence length="206" mass="22873">MFFIPKDPSFIYSYSQNPAKRPKRSSEGLITWKVIETKMPWSLMFLLGGGFAISRGSVASSMARRVGEALVPLRHLPPIVILAVVCLFEGFATEFTSNVGVANITLPVIAQMCVAMEIHPMYLMIPATLMCSFSFRLPVGTPPNAIVTIAGHIPTNWLIAAGCAPSIYSWLVEIIFFPTWGVFVYGIKDFPDWAKHPMENNTDVFR</sequence>
<dbReference type="PANTHER" id="PTHR10283">
    <property type="entry name" value="SOLUTE CARRIER FAMILY 13 MEMBER"/>
    <property type="match status" value="1"/>
</dbReference>
<dbReference type="PANTHER" id="PTHR10283:SF82">
    <property type="entry name" value="SOLUTE CARRIER FAMILY 13 MEMBER 2"/>
    <property type="match status" value="1"/>
</dbReference>